<gene>
    <name evidence="2" type="ORF">AW06_001855</name>
</gene>
<name>A0A080M7Y6_9PROT</name>
<evidence type="ECO:0008006" key="4">
    <source>
        <dbReference type="Google" id="ProtNLM"/>
    </source>
</evidence>
<keyword evidence="3" id="KW-1185">Reference proteome</keyword>
<evidence type="ECO:0000313" key="3">
    <source>
        <dbReference type="Proteomes" id="UP000021315"/>
    </source>
</evidence>
<comment type="similarity">
    <text evidence="1">Belongs to the UPF0236 family.</text>
</comment>
<dbReference type="Pfam" id="PF06782">
    <property type="entry name" value="UPF0236"/>
    <property type="match status" value="1"/>
</dbReference>
<evidence type="ECO:0000256" key="1">
    <source>
        <dbReference type="ARBA" id="ARBA00006539"/>
    </source>
</evidence>
<sequence length="233" mass="25742">MVETGKAGDEGPRDRRKTRHLFWKEGKLSMIRRAGEVAPTFAVTLGDAAAAGADILRLAIAAGFNERSPIHGWGDGAVWIEDQRERPFGARCKDPVDFFHVCDYFEAAKVCAAHDPNWIERQKDCLKTDRLSAVLTALAPFQEPDSVPSEQAPVRGGYRDLINRPGQFDYPAAIQAGLPIGSGEVESAHRYVIQKRLKLPGAWWTPENAQAMLNLCVTRANGGRDRYWDALAA</sequence>
<dbReference type="InterPro" id="IPR009620">
    <property type="entry name" value="UPF0236"/>
</dbReference>
<dbReference type="Proteomes" id="UP000021315">
    <property type="component" value="Unassembled WGS sequence"/>
</dbReference>
<evidence type="ECO:0000313" key="2">
    <source>
        <dbReference type="EMBL" id="KFB77046.1"/>
    </source>
</evidence>
<organism evidence="2 3">
    <name type="scientific">Candidatus Accumulibacter cognatus</name>
    <dbReference type="NCBI Taxonomy" id="2954383"/>
    <lineage>
        <taxon>Bacteria</taxon>
        <taxon>Pseudomonadati</taxon>
        <taxon>Pseudomonadota</taxon>
        <taxon>Betaproteobacteria</taxon>
        <taxon>Candidatus Accumulibacter</taxon>
    </lineage>
</organism>
<dbReference type="AlphaFoldDB" id="A0A080M7Y6"/>
<protein>
    <recommendedName>
        <fullName evidence="4">ISKra4 family transposase</fullName>
    </recommendedName>
</protein>
<proteinExistence type="inferred from homology"/>
<dbReference type="STRING" id="1453999.AW06_001855"/>
<comment type="caution">
    <text evidence="2">The sequence shown here is derived from an EMBL/GenBank/DDBJ whole genome shotgun (WGS) entry which is preliminary data.</text>
</comment>
<accession>A0A080M7Y6</accession>
<dbReference type="RefSeq" id="WP_034948228.1">
    <property type="nucleotide sequence ID" value="NZ_JDST02000037.1"/>
</dbReference>
<reference evidence="2" key="1">
    <citation type="submission" date="2014-02" db="EMBL/GenBank/DDBJ databases">
        <title>Expanding our view of genomic diversity in Candidatus Accumulibacter clades.</title>
        <authorList>
            <person name="Skennerton C.T."/>
            <person name="Barr J.J."/>
            <person name="Slater F.R."/>
            <person name="Bond P.L."/>
            <person name="Tyson G.W."/>
        </authorList>
    </citation>
    <scope>NUCLEOTIDE SEQUENCE [LARGE SCALE GENOMIC DNA]</scope>
</reference>
<dbReference type="EMBL" id="JDST02000037">
    <property type="protein sequence ID" value="KFB77046.1"/>
    <property type="molecule type" value="Genomic_DNA"/>
</dbReference>